<evidence type="ECO:0000256" key="4">
    <source>
        <dbReference type="ARBA" id="ARBA00022676"/>
    </source>
</evidence>
<dbReference type="Proteomes" id="UP001159641">
    <property type="component" value="Unassembled WGS sequence"/>
</dbReference>
<feature type="transmembrane region" description="Helical" evidence="10">
    <location>
        <begin position="68"/>
        <end position="85"/>
    </location>
</feature>
<evidence type="ECO:0000256" key="2">
    <source>
        <dbReference type="ARBA" id="ARBA00004922"/>
    </source>
</evidence>
<evidence type="ECO:0000256" key="6">
    <source>
        <dbReference type="ARBA" id="ARBA00022692"/>
    </source>
</evidence>
<dbReference type="AlphaFoldDB" id="A0AB34I6Z4"/>
<proteinExistence type="inferred from homology"/>
<comment type="pathway">
    <text evidence="2 10">Protein modification; protein glycosylation.</text>
</comment>
<feature type="transmembrane region" description="Helical" evidence="10">
    <location>
        <begin position="136"/>
        <end position="156"/>
    </location>
</feature>
<evidence type="ECO:0000256" key="5">
    <source>
        <dbReference type="ARBA" id="ARBA00022679"/>
    </source>
</evidence>
<feature type="transmembrane region" description="Helical" evidence="10">
    <location>
        <begin position="212"/>
        <end position="230"/>
    </location>
</feature>
<dbReference type="EC" id="2.4.1.-" evidence="10"/>
<organism evidence="11 12">
    <name type="scientific">Eschrichtius robustus</name>
    <name type="common">California gray whale</name>
    <name type="synonym">Eschrichtius gibbosus</name>
    <dbReference type="NCBI Taxonomy" id="9764"/>
    <lineage>
        <taxon>Eukaryota</taxon>
        <taxon>Metazoa</taxon>
        <taxon>Chordata</taxon>
        <taxon>Craniata</taxon>
        <taxon>Vertebrata</taxon>
        <taxon>Euteleostomi</taxon>
        <taxon>Mammalia</taxon>
        <taxon>Eutheria</taxon>
        <taxon>Laurasiatheria</taxon>
        <taxon>Artiodactyla</taxon>
        <taxon>Whippomorpha</taxon>
        <taxon>Cetacea</taxon>
        <taxon>Mysticeti</taxon>
        <taxon>Eschrichtiidae</taxon>
        <taxon>Eschrichtius</taxon>
    </lineage>
</organism>
<accession>A0AB34I6Z4</accession>
<protein>
    <recommendedName>
        <fullName evidence="10">Alpha-1,3-glucosyltransferase</fullName>
        <ecNumber evidence="10">2.4.1.-</ecNumber>
    </recommendedName>
</protein>
<reference evidence="11 12" key="1">
    <citation type="submission" date="2022-11" db="EMBL/GenBank/DDBJ databases">
        <title>Whole genome sequence of Eschrichtius robustus ER-17-0199.</title>
        <authorList>
            <person name="Bruniche-Olsen A."/>
            <person name="Black A.N."/>
            <person name="Fields C.J."/>
            <person name="Walden K."/>
            <person name="Dewoody J.A."/>
        </authorList>
    </citation>
    <scope>NUCLEOTIDE SEQUENCE [LARGE SCALE GENOMIC DNA]</scope>
    <source>
        <strain evidence="11">ER-17-0199</strain>
        <tissue evidence="11">Blubber</tissue>
    </source>
</reference>
<comment type="caution">
    <text evidence="10">Lacks conserved residue(s) required for the propagation of feature annotation.</text>
</comment>
<feature type="transmembrane region" description="Helical" evidence="10">
    <location>
        <begin position="42"/>
        <end position="62"/>
    </location>
</feature>
<dbReference type="GO" id="GO:0042283">
    <property type="term" value="F:dolichyl pyrophosphate Glc1Man9GlcNAc2 alpha-1,3-glucosyltransferase activity"/>
    <property type="evidence" value="ECO:0007669"/>
    <property type="project" value="TreeGrafter"/>
</dbReference>
<evidence type="ECO:0000313" key="11">
    <source>
        <dbReference type="EMBL" id="KAJ8798334.1"/>
    </source>
</evidence>
<dbReference type="PANTHER" id="PTHR12413:SF2">
    <property type="entry name" value="DOLICHYL PYROPHOSPHATE GLC1MAN9GLCNAC2 ALPHA-1,3-GLUCOSYLTRANSFERASE-RELATED"/>
    <property type="match status" value="1"/>
</dbReference>
<comment type="similarity">
    <text evidence="3 10">Belongs to the ALG6/ALG8 glucosyltransferase family.</text>
</comment>
<dbReference type="EMBL" id="JAIQCJ010000074">
    <property type="protein sequence ID" value="KAJ8798334.1"/>
    <property type="molecule type" value="Genomic_DNA"/>
</dbReference>
<feature type="transmembrane region" description="Helical" evidence="10">
    <location>
        <begin position="177"/>
        <end position="200"/>
    </location>
</feature>
<evidence type="ECO:0000256" key="1">
    <source>
        <dbReference type="ARBA" id="ARBA00004477"/>
    </source>
</evidence>
<keyword evidence="8 10" id="KW-1133">Transmembrane helix</keyword>
<name>A0AB34I6Z4_ESCRO</name>
<evidence type="ECO:0000256" key="10">
    <source>
        <dbReference type="RuleBase" id="RU363110"/>
    </source>
</evidence>
<gene>
    <name evidence="11" type="ORF">J1605_001459</name>
</gene>
<dbReference type="Pfam" id="PF03155">
    <property type="entry name" value="Alg6_Alg8"/>
    <property type="match status" value="1"/>
</dbReference>
<evidence type="ECO:0000256" key="8">
    <source>
        <dbReference type="ARBA" id="ARBA00022989"/>
    </source>
</evidence>
<evidence type="ECO:0000256" key="9">
    <source>
        <dbReference type="ARBA" id="ARBA00023136"/>
    </source>
</evidence>
<keyword evidence="9 10" id="KW-0472">Membrane</keyword>
<keyword evidence="12" id="KW-1185">Reference proteome</keyword>
<dbReference type="GO" id="GO:0006487">
    <property type="term" value="P:protein N-linked glycosylation"/>
    <property type="evidence" value="ECO:0007669"/>
    <property type="project" value="TreeGrafter"/>
</dbReference>
<sequence>MSFYSVGLELKLLDPSKIPRASMTSGLVQQFQHTVLPSVTPLATLICTLIAILPSIFCLWFKPQGPRGFLRCLILCALSSFMFGWHVHEKAILLAVLPMSLLSVGKAGDASIFLILTTTGHYSLFPLLFTAPELPIKILLMLLFTIYSISSLKTLFSRMTHLKSDSSRFFFRKEKPLFNWMETFYLLGLGPLEVFCEFVFPFTSWKLKYPFIPLLLTSVYCAVGITHAWFKLYVSVLTDPPVGKTKKQ</sequence>
<comment type="subcellular location">
    <subcellularLocation>
        <location evidence="1 10">Endoplasmic reticulum membrane</location>
        <topology evidence="1 10">Multi-pass membrane protein</topology>
    </subcellularLocation>
</comment>
<keyword evidence="5 10" id="KW-0808">Transferase</keyword>
<keyword evidence="4 10" id="KW-0328">Glycosyltransferase</keyword>
<keyword evidence="6 10" id="KW-0812">Transmembrane</keyword>
<dbReference type="GO" id="GO:0005789">
    <property type="term" value="C:endoplasmic reticulum membrane"/>
    <property type="evidence" value="ECO:0007669"/>
    <property type="project" value="UniProtKB-SubCell"/>
</dbReference>
<dbReference type="PANTHER" id="PTHR12413">
    <property type="entry name" value="DOLICHYL GLYCOSYLTRANSFERASE"/>
    <property type="match status" value="1"/>
</dbReference>
<evidence type="ECO:0000256" key="3">
    <source>
        <dbReference type="ARBA" id="ARBA00008715"/>
    </source>
</evidence>
<comment type="caution">
    <text evidence="11">The sequence shown here is derived from an EMBL/GenBank/DDBJ whole genome shotgun (WGS) entry which is preliminary data.</text>
</comment>
<dbReference type="InterPro" id="IPR004856">
    <property type="entry name" value="Glyco_trans_ALG6/ALG8"/>
</dbReference>
<evidence type="ECO:0000256" key="7">
    <source>
        <dbReference type="ARBA" id="ARBA00022824"/>
    </source>
</evidence>
<keyword evidence="7 10" id="KW-0256">Endoplasmic reticulum</keyword>
<evidence type="ECO:0000313" key="12">
    <source>
        <dbReference type="Proteomes" id="UP001159641"/>
    </source>
</evidence>